<dbReference type="EMBL" id="LR026967">
    <property type="protein sequence ID" value="VBB80390.1"/>
    <property type="molecule type" value="Genomic_DNA"/>
</dbReference>
<dbReference type="PANTHER" id="PTHR21428">
    <property type="entry name" value="MEDIATOR OF RNA POLYMERASE II TRANSCRIPTION SUBUNIT 7"/>
    <property type="match status" value="1"/>
</dbReference>
<evidence type="ECO:0000256" key="2">
    <source>
        <dbReference type="ARBA" id="ARBA00009994"/>
    </source>
</evidence>
<evidence type="ECO:0000256" key="6">
    <source>
        <dbReference type="ARBA" id="ARBA00023159"/>
    </source>
</evidence>
<evidence type="ECO:0000313" key="12">
    <source>
        <dbReference type="EMBL" id="VBB80390.1"/>
    </source>
</evidence>
<comment type="subcellular location">
    <subcellularLocation>
        <location evidence="1 10">Nucleus</location>
    </subcellularLocation>
</comment>
<feature type="region of interest" description="Disordered" evidence="11">
    <location>
        <begin position="1"/>
        <end position="21"/>
    </location>
</feature>
<evidence type="ECO:0000256" key="7">
    <source>
        <dbReference type="ARBA" id="ARBA00023163"/>
    </source>
</evidence>
<evidence type="ECO:0000256" key="9">
    <source>
        <dbReference type="ARBA" id="ARBA00025687"/>
    </source>
</evidence>
<evidence type="ECO:0000256" key="1">
    <source>
        <dbReference type="ARBA" id="ARBA00004123"/>
    </source>
</evidence>
<dbReference type="Pfam" id="PF05983">
    <property type="entry name" value="Med7"/>
    <property type="match status" value="1"/>
</dbReference>
<dbReference type="InterPro" id="IPR037212">
    <property type="entry name" value="Med7/Med21-like"/>
</dbReference>
<dbReference type="Proteomes" id="UP000280685">
    <property type="component" value="Chromosome 4"/>
</dbReference>
<proteinExistence type="inferred from homology"/>
<organism evidence="12 13">
    <name type="scientific">Podospora comata</name>
    <dbReference type="NCBI Taxonomy" id="48703"/>
    <lineage>
        <taxon>Eukaryota</taxon>
        <taxon>Fungi</taxon>
        <taxon>Dikarya</taxon>
        <taxon>Ascomycota</taxon>
        <taxon>Pezizomycotina</taxon>
        <taxon>Sordariomycetes</taxon>
        <taxon>Sordariomycetidae</taxon>
        <taxon>Sordariales</taxon>
        <taxon>Podosporaceae</taxon>
        <taxon>Podospora</taxon>
    </lineage>
</organism>
<keyword evidence="13" id="KW-1185">Reference proteome</keyword>
<sequence>MAEEEDTNRVTSTWPDPPPFWKDFTPENISRYNTLKSDYATAHSTPDPDSITRLPSIPEDVINLQPPPEPTDGKWRLYSEAQALTDTLQSLTEAGVTPLLPASINPSSQDSKHLDRSFELKKLAKSILLNYLELVGVMSHNPAHGAAKIQDLKTLILNFHHTLNEYRPHQAREQLIQIMQDQLDTKRAETAAIRGVVDKARRMIEGLGSLELPRLDDEVVTTGSIGGRETEERRRVAAERCTVGSVELEFA</sequence>
<evidence type="ECO:0000256" key="8">
    <source>
        <dbReference type="ARBA" id="ARBA00023242"/>
    </source>
</evidence>
<keyword evidence="8 10" id="KW-0539">Nucleus</keyword>
<evidence type="ECO:0000256" key="5">
    <source>
        <dbReference type="ARBA" id="ARBA00023015"/>
    </source>
</evidence>
<evidence type="ECO:0000313" key="13">
    <source>
        <dbReference type="Proteomes" id="UP000280685"/>
    </source>
</evidence>
<reference evidence="12" key="1">
    <citation type="submission" date="2018-02" db="EMBL/GenBank/DDBJ databases">
        <authorList>
            <person name="Silar P."/>
        </authorList>
    </citation>
    <scope>NUCLEOTIDE SEQUENCE [LARGE SCALE GENOMIC DNA]</scope>
    <source>
        <strain evidence="12">T</strain>
    </source>
</reference>
<dbReference type="Gene3D" id="6.10.140.200">
    <property type="match status" value="1"/>
</dbReference>
<dbReference type="InterPro" id="IPR009244">
    <property type="entry name" value="Mediatior_Med7"/>
</dbReference>
<evidence type="ECO:0000256" key="10">
    <source>
        <dbReference type="RuleBase" id="RU364060"/>
    </source>
</evidence>
<comment type="similarity">
    <text evidence="2 10">Belongs to the Mediator complex subunit 7 family.</text>
</comment>
<evidence type="ECO:0000256" key="4">
    <source>
        <dbReference type="ARBA" id="ARBA00020631"/>
    </source>
</evidence>
<dbReference type="InterPro" id="IPR044888">
    <property type="entry name" value="Mediatior_Med7_sf"/>
</dbReference>
<accession>A0ABY6SB50</accession>
<gene>
    <name evidence="12" type="ORF">PODCO_405200</name>
</gene>
<keyword evidence="7 10" id="KW-0804">Transcription</keyword>
<dbReference type="Gene3D" id="6.10.140.1520">
    <property type="match status" value="1"/>
</dbReference>
<evidence type="ECO:0000256" key="11">
    <source>
        <dbReference type="SAM" id="MobiDB-lite"/>
    </source>
</evidence>
<evidence type="ECO:0000256" key="3">
    <source>
        <dbReference type="ARBA" id="ARBA00011837"/>
    </source>
</evidence>
<comment type="subunit">
    <text evidence="3 10">Component of the Mediator complex.</text>
</comment>
<dbReference type="PANTHER" id="PTHR21428:SF11">
    <property type="entry name" value="MEDIATOR OF RNA POLYMERASE II TRANSCRIPTION SUBUNIT 7"/>
    <property type="match status" value="1"/>
</dbReference>
<keyword evidence="5 10" id="KW-0805">Transcription regulation</keyword>
<comment type="function">
    <text evidence="9">Component of the Mediator complex, a coactivator involved in the regulated transcription of nearly all RNA polymerase II-dependent genes. Mediator functions as a bridge to convey information from gene-specific regulatory proteins to the basal RNA polymerase II transcription machinery. Mediator is recruited to promoters by direct interactions with regulatory proteins and serves as a scaffold for the assembly of a functional preinitiation complex with RNA polymerase II and the general transcription factors.</text>
</comment>
<dbReference type="SUPFAM" id="SSF140718">
    <property type="entry name" value="Mediator hinge subcomplex-like"/>
    <property type="match status" value="1"/>
</dbReference>
<name>A0ABY6SB50_PODCO</name>
<keyword evidence="6 10" id="KW-0010">Activator</keyword>
<protein>
    <recommendedName>
        <fullName evidence="4 10">Mediator of RNA polymerase II transcription subunit 7</fullName>
    </recommendedName>
</protein>